<accession>A0A6G1GS74</accession>
<keyword evidence="4" id="KW-1015">Disulfide bond</keyword>
<dbReference type="Pfam" id="PF03067">
    <property type="entry name" value="LPMO_10"/>
    <property type="match status" value="1"/>
</dbReference>
<dbReference type="PANTHER" id="PTHR36575:SF2">
    <property type="entry name" value="CHITIN-BINDING TYPE-4 DOMAIN-CONTAINING PROTEIN-RELATED"/>
    <property type="match status" value="1"/>
</dbReference>
<evidence type="ECO:0000256" key="2">
    <source>
        <dbReference type="ARBA" id="ARBA00022723"/>
    </source>
</evidence>
<evidence type="ECO:0000313" key="8">
    <source>
        <dbReference type="EMBL" id="KAF1983640.1"/>
    </source>
</evidence>
<feature type="domain" description="Chitin-binding type-4" evidence="7">
    <location>
        <begin position="72"/>
        <end position="240"/>
    </location>
</feature>
<comment type="similarity">
    <text evidence="6">Belongs to the polysaccharide monooxygenase AA13 family.</text>
</comment>
<evidence type="ECO:0000259" key="7">
    <source>
        <dbReference type="Pfam" id="PF03067"/>
    </source>
</evidence>
<comment type="cofactor">
    <cofactor evidence="1">
        <name>Cu(2+)</name>
        <dbReference type="ChEBI" id="CHEBI:29036"/>
    </cofactor>
</comment>
<dbReference type="OrthoDB" id="120613at2759"/>
<dbReference type="GO" id="GO:0046872">
    <property type="term" value="F:metal ion binding"/>
    <property type="evidence" value="ECO:0007669"/>
    <property type="project" value="UniProtKB-KW"/>
</dbReference>
<evidence type="ECO:0000256" key="6">
    <source>
        <dbReference type="ARBA" id="ARBA00034311"/>
    </source>
</evidence>
<evidence type="ECO:0000256" key="1">
    <source>
        <dbReference type="ARBA" id="ARBA00001973"/>
    </source>
</evidence>
<proteinExistence type="inferred from homology"/>
<dbReference type="AlphaFoldDB" id="A0A6G1GS74"/>
<keyword evidence="5" id="KW-0325">Glycoprotein</keyword>
<sequence>MLLSTTGSSFAYQNAITDLTLNVKPGEQQTRSPSTLWAAYLQVHQLQLDSITMRYSALIALVATNIGLVAGHGHIVLPPSRTPGPAMKAACGEQVFNNQQSDIDGNVETLANIAKNQKDYNPAACNLIICKGFQFDDNKANTQTFSAGQTVPIEIVIKAPHSGNANVSVVDLETNTVIGQPLKSFTDYASNAHPIPDSDKNFDIQMPDLGTQCMQPGKCAVQWYWQSPSADQTYESCVDFTMNGGDAPPDDTAATSTFVPPPNDMITSESTLTWTRTVILNPSGHPTTSTAIMTTTQVVASATTSAPPKDGFIDNEESGSQSTPLPSFFAVLQLWMMVGFGAALYRHLYLVLPEL</sequence>
<dbReference type="Gene3D" id="2.70.50.70">
    <property type="match status" value="1"/>
</dbReference>
<dbReference type="PANTHER" id="PTHR36575">
    <property type="entry name" value="BINDING PROTEIN, PUTATIVE (AFU_ORTHOLOGUE AFUA_1G14430)-RELATED"/>
    <property type="match status" value="1"/>
</dbReference>
<keyword evidence="3" id="KW-0186">Copper</keyword>
<keyword evidence="9" id="KW-1185">Reference proteome</keyword>
<name>A0A6G1GS74_9PEZI</name>
<keyword evidence="2" id="KW-0479">Metal-binding</keyword>
<organism evidence="8 9">
    <name type="scientific">Aulographum hederae CBS 113979</name>
    <dbReference type="NCBI Taxonomy" id="1176131"/>
    <lineage>
        <taxon>Eukaryota</taxon>
        <taxon>Fungi</taxon>
        <taxon>Dikarya</taxon>
        <taxon>Ascomycota</taxon>
        <taxon>Pezizomycotina</taxon>
        <taxon>Dothideomycetes</taxon>
        <taxon>Pleosporomycetidae</taxon>
        <taxon>Aulographales</taxon>
        <taxon>Aulographaceae</taxon>
    </lineage>
</organism>
<reference evidence="8" key="1">
    <citation type="journal article" date="2020" name="Stud. Mycol.">
        <title>101 Dothideomycetes genomes: a test case for predicting lifestyles and emergence of pathogens.</title>
        <authorList>
            <person name="Haridas S."/>
            <person name="Albert R."/>
            <person name="Binder M."/>
            <person name="Bloem J."/>
            <person name="Labutti K."/>
            <person name="Salamov A."/>
            <person name="Andreopoulos B."/>
            <person name="Baker S."/>
            <person name="Barry K."/>
            <person name="Bills G."/>
            <person name="Bluhm B."/>
            <person name="Cannon C."/>
            <person name="Castanera R."/>
            <person name="Culley D."/>
            <person name="Daum C."/>
            <person name="Ezra D."/>
            <person name="Gonzalez J."/>
            <person name="Henrissat B."/>
            <person name="Kuo A."/>
            <person name="Liang C."/>
            <person name="Lipzen A."/>
            <person name="Lutzoni F."/>
            <person name="Magnuson J."/>
            <person name="Mondo S."/>
            <person name="Nolan M."/>
            <person name="Ohm R."/>
            <person name="Pangilinan J."/>
            <person name="Park H.-J."/>
            <person name="Ramirez L."/>
            <person name="Alfaro M."/>
            <person name="Sun H."/>
            <person name="Tritt A."/>
            <person name="Yoshinaga Y."/>
            <person name="Zwiers L.-H."/>
            <person name="Turgeon B."/>
            <person name="Goodwin S."/>
            <person name="Spatafora J."/>
            <person name="Crous P."/>
            <person name="Grigoriev I."/>
        </authorList>
    </citation>
    <scope>NUCLEOTIDE SEQUENCE</scope>
    <source>
        <strain evidence="8">CBS 113979</strain>
    </source>
</reference>
<evidence type="ECO:0000313" key="9">
    <source>
        <dbReference type="Proteomes" id="UP000800041"/>
    </source>
</evidence>
<dbReference type="EMBL" id="ML977173">
    <property type="protein sequence ID" value="KAF1983640.1"/>
    <property type="molecule type" value="Genomic_DNA"/>
</dbReference>
<dbReference type="InterPro" id="IPR052282">
    <property type="entry name" value="Starch-active_LPMO"/>
</dbReference>
<evidence type="ECO:0000256" key="4">
    <source>
        <dbReference type="ARBA" id="ARBA00023157"/>
    </source>
</evidence>
<protein>
    <recommendedName>
        <fullName evidence="7">Chitin-binding type-4 domain-containing protein</fullName>
    </recommendedName>
</protein>
<dbReference type="Proteomes" id="UP000800041">
    <property type="component" value="Unassembled WGS sequence"/>
</dbReference>
<gene>
    <name evidence="8" type="ORF">K402DRAFT_406642</name>
</gene>
<dbReference type="InterPro" id="IPR004302">
    <property type="entry name" value="Cellulose/chitin-bd_N"/>
</dbReference>
<evidence type="ECO:0000256" key="5">
    <source>
        <dbReference type="ARBA" id="ARBA00023180"/>
    </source>
</evidence>
<evidence type="ECO:0000256" key="3">
    <source>
        <dbReference type="ARBA" id="ARBA00023008"/>
    </source>
</evidence>